<dbReference type="OrthoDB" id="3540923at2"/>
<dbReference type="EMBL" id="CP022983">
    <property type="protein sequence ID" value="ASV68065.1"/>
    <property type="molecule type" value="Genomic_DNA"/>
</dbReference>
<feature type="compositionally biased region" description="Basic and acidic residues" evidence="2">
    <location>
        <begin position="8"/>
        <end position="20"/>
    </location>
</feature>
<feature type="coiled-coil region" evidence="1">
    <location>
        <begin position="26"/>
        <end position="60"/>
    </location>
</feature>
<dbReference type="KEGG" id="bko:CKF48_12500"/>
<keyword evidence="1" id="KW-0175">Coiled coil</keyword>
<evidence type="ECO:0000256" key="1">
    <source>
        <dbReference type="SAM" id="Coils"/>
    </source>
</evidence>
<dbReference type="Proteomes" id="UP000215137">
    <property type="component" value="Chromosome"/>
</dbReference>
<dbReference type="AlphaFoldDB" id="A0A248TIS8"/>
<feature type="region of interest" description="Disordered" evidence="2">
    <location>
        <begin position="1"/>
        <end position="20"/>
    </location>
</feature>
<protein>
    <submittedName>
        <fullName evidence="3">Uncharacterized protein</fullName>
    </submittedName>
</protein>
<gene>
    <name evidence="3" type="ORF">CKF48_12500</name>
</gene>
<organism evidence="3 4">
    <name type="scientific">Cytobacillus kochii</name>
    <dbReference type="NCBI Taxonomy" id="859143"/>
    <lineage>
        <taxon>Bacteria</taxon>
        <taxon>Bacillati</taxon>
        <taxon>Bacillota</taxon>
        <taxon>Bacilli</taxon>
        <taxon>Bacillales</taxon>
        <taxon>Bacillaceae</taxon>
        <taxon>Cytobacillus</taxon>
    </lineage>
</organism>
<evidence type="ECO:0000256" key="2">
    <source>
        <dbReference type="SAM" id="MobiDB-lite"/>
    </source>
</evidence>
<name>A0A248TIS8_9BACI</name>
<evidence type="ECO:0000313" key="3">
    <source>
        <dbReference type="EMBL" id="ASV68065.1"/>
    </source>
</evidence>
<dbReference type="RefSeq" id="WP_095371634.1">
    <property type="nucleotide sequence ID" value="NZ_CP022983.1"/>
</dbReference>
<reference evidence="3 4" key="1">
    <citation type="submission" date="2017-08" db="EMBL/GenBank/DDBJ databases">
        <title>Complete Genome Sequence of Bacillus kochii Oregon-R-modENCODE STRAIN BDGP4, isolated from Drosophila melanogaster gut.</title>
        <authorList>
            <person name="Wan K.H."/>
            <person name="Yu C."/>
            <person name="Park S."/>
            <person name="Hammonds A.S."/>
            <person name="Booth B.W."/>
            <person name="Celniker S.E."/>
        </authorList>
    </citation>
    <scope>NUCLEOTIDE SEQUENCE [LARGE SCALE GENOMIC DNA]</scope>
    <source>
        <strain evidence="3 4">BDGP4</strain>
    </source>
</reference>
<sequence length="311" mass="36408">MFQNINERLAKTKDNQRKKQKYEMHIERLTDHIREEGLKKEQLQIQLEKEKEDVKKLEGFSLTNIFYTITGQKLEKLDKEQQEVLAAKLKYTEAIEAIDDMNAELIEYKGKWQEVADADVQYKSLLKEKERMIHSHDEMGSKRLFDLANEEAEVHANLKEFEEAIEVGSRTVRAFDQALDSLSSSKSWSTFDMFGGGALSTAMKHSHLDQAKSAIHIAQRLLRQFQEELLDIDNHFSSQHEIGNLLTFADYFFDGIIVDWVVHGKINDSYDETEKTKRKVQAVLHQIRGEKDVMQNKLQEIEKKRMQIFER</sequence>
<feature type="coiled-coil region" evidence="1">
    <location>
        <begin position="284"/>
        <end position="311"/>
    </location>
</feature>
<evidence type="ECO:0000313" key="4">
    <source>
        <dbReference type="Proteomes" id="UP000215137"/>
    </source>
</evidence>
<accession>A0A248TIS8</accession>
<keyword evidence="4" id="KW-1185">Reference proteome</keyword>
<proteinExistence type="predicted"/>